<dbReference type="AlphaFoldDB" id="A0A9W7WTN0"/>
<reference evidence="1" key="1">
    <citation type="submission" date="2021-02" db="EMBL/GenBank/DDBJ databases">
        <title>Comparative genomics reveals that relaxation of natural selection precedes convergent phenotypic evolution of cavefish.</title>
        <authorList>
            <person name="Peng Z."/>
        </authorList>
    </citation>
    <scope>NUCLEOTIDE SEQUENCE</scope>
    <source>
        <tissue evidence="1">Muscle</tissue>
    </source>
</reference>
<proteinExistence type="predicted"/>
<organism evidence="1 2">
    <name type="scientific">Triplophysa rosa</name>
    <name type="common">Cave loach</name>
    <dbReference type="NCBI Taxonomy" id="992332"/>
    <lineage>
        <taxon>Eukaryota</taxon>
        <taxon>Metazoa</taxon>
        <taxon>Chordata</taxon>
        <taxon>Craniata</taxon>
        <taxon>Vertebrata</taxon>
        <taxon>Euteleostomi</taxon>
        <taxon>Actinopterygii</taxon>
        <taxon>Neopterygii</taxon>
        <taxon>Teleostei</taxon>
        <taxon>Ostariophysi</taxon>
        <taxon>Cypriniformes</taxon>
        <taxon>Nemacheilidae</taxon>
        <taxon>Triplophysa</taxon>
    </lineage>
</organism>
<name>A0A9W7WTN0_TRIRA</name>
<evidence type="ECO:0000313" key="2">
    <source>
        <dbReference type="Proteomes" id="UP001059041"/>
    </source>
</evidence>
<gene>
    <name evidence="1" type="ORF">IRJ41_014270</name>
</gene>
<sequence>MQKNILFKCIISDKVRTFHTNSTARFTQTVQTKQAESIQDGCVSPTADTLKLELHFLSFQPEATASRSILSIAPRSGLGFPSAPSACASHASSAACHQLISRFCFSWITQRKHLGPDPKTAKLLRRLADDNSIPTKCTTDSLLSSECVQTNNPLILKERVTHFTLI</sequence>
<protein>
    <submittedName>
        <fullName evidence="1">Uncharacterized protein</fullName>
    </submittedName>
</protein>
<accession>A0A9W7WTN0</accession>
<dbReference type="EMBL" id="JAFHDT010000007">
    <property type="protein sequence ID" value="KAI7808021.1"/>
    <property type="molecule type" value="Genomic_DNA"/>
</dbReference>
<comment type="caution">
    <text evidence="1">The sequence shown here is derived from an EMBL/GenBank/DDBJ whole genome shotgun (WGS) entry which is preliminary data.</text>
</comment>
<dbReference type="Proteomes" id="UP001059041">
    <property type="component" value="Linkage Group LG7"/>
</dbReference>
<evidence type="ECO:0000313" key="1">
    <source>
        <dbReference type="EMBL" id="KAI7808021.1"/>
    </source>
</evidence>
<keyword evidence="2" id="KW-1185">Reference proteome</keyword>